<protein>
    <submittedName>
        <fullName evidence="2">Uncharacterized protein</fullName>
    </submittedName>
</protein>
<reference evidence="2" key="1">
    <citation type="submission" date="2022-11" db="UniProtKB">
        <authorList>
            <consortium name="WormBaseParasite"/>
        </authorList>
    </citation>
    <scope>IDENTIFICATION</scope>
</reference>
<dbReference type="Proteomes" id="UP000887566">
    <property type="component" value="Unplaced"/>
</dbReference>
<dbReference type="WBParaSite" id="PSAMB.scaffold19361size825.g37855.t1">
    <property type="protein sequence ID" value="PSAMB.scaffold19361size825.g37855.t1"/>
    <property type="gene ID" value="PSAMB.scaffold19361size825.g37855"/>
</dbReference>
<evidence type="ECO:0000313" key="1">
    <source>
        <dbReference type="Proteomes" id="UP000887566"/>
    </source>
</evidence>
<evidence type="ECO:0000313" key="2">
    <source>
        <dbReference type="WBParaSite" id="PSAMB.scaffold19361size825.g37855.t1"/>
    </source>
</evidence>
<sequence>TFKPNIQLVGSLPDLVRAGTEIMCMVRRIDAETMLPVVVWYPSTEMRHFERRVALDSSPASFQPNITPVEGEAADVFVVWLTAEKSARFTYSVVFGNATSVNENAPFFRFQKQLLEVQRIASECAPWDWRRGAPAVGAKLLYECDGVRSNIQKMGPAWVRAVVSSVHFDASQSSWQVVVSLLDMGDRKVVITGQHLFTRLRVWCHQLDKFDSQPPLVVVTCRLQGYETNADMRMDKEGFAFMQHLNDSVAFFMRREVDGGGDVVYETVMWGTDWR</sequence>
<proteinExistence type="predicted"/>
<organism evidence="1 2">
    <name type="scientific">Plectus sambesii</name>
    <dbReference type="NCBI Taxonomy" id="2011161"/>
    <lineage>
        <taxon>Eukaryota</taxon>
        <taxon>Metazoa</taxon>
        <taxon>Ecdysozoa</taxon>
        <taxon>Nematoda</taxon>
        <taxon>Chromadorea</taxon>
        <taxon>Plectida</taxon>
        <taxon>Plectina</taxon>
        <taxon>Plectoidea</taxon>
        <taxon>Plectidae</taxon>
        <taxon>Plectus</taxon>
    </lineage>
</organism>
<keyword evidence="1" id="KW-1185">Reference proteome</keyword>
<accession>A0A914VIB3</accession>
<dbReference type="AlphaFoldDB" id="A0A914VIB3"/>
<name>A0A914VIB3_9BILA</name>